<dbReference type="Proteomes" id="UP000318478">
    <property type="component" value="Unassembled WGS sequence"/>
</dbReference>
<organism evidence="1 2">
    <name type="scientific">Posidoniimonas polymericola</name>
    <dbReference type="NCBI Taxonomy" id="2528002"/>
    <lineage>
        <taxon>Bacteria</taxon>
        <taxon>Pseudomonadati</taxon>
        <taxon>Planctomycetota</taxon>
        <taxon>Planctomycetia</taxon>
        <taxon>Pirellulales</taxon>
        <taxon>Lacipirellulaceae</taxon>
        <taxon>Posidoniimonas</taxon>
    </lineage>
</organism>
<sequence>MGAQGNDMFGQNGVNSLFVLDVITFLHNPIQNRVKQPCRDHYARDLDWVELGIWSLYGGVDDKFIKSL</sequence>
<proteinExistence type="predicted"/>
<gene>
    <name evidence="1" type="ORF">Pla123a_22380</name>
</gene>
<comment type="caution">
    <text evidence="1">The sequence shown here is derived from an EMBL/GenBank/DDBJ whole genome shotgun (WGS) entry which is preliminary data.</text>
</comment>
<reference evidence="1 2" key="1">
    <citation type="submission" date="2019-02" db="EMBL/GenBank/DDBJ databases">
        <title>Deep-cultivation of Planctomycetes and their phenomic and genomic characterization uncovers novel biology.</title>
        <authorList>
            <person name="Wiegand S."/>
            <person name="Jogler M."/>
            <person name="Boedeker C."/>
            <person name="Pinto D."/>
            <person name="Vollmers J."/>
            <person name="Rivas-Marin E."/>
            <person name="Kohn T."/>
            <person name="Peeters S.H."/>
            <person name="Heuer A."/>
            <person name="Rast P."/>
            <person name="Oberbeckmann S."/>
            <person name="Bunk B."/>
            <person name="Jeske O."/>
            <person name="Meyerdierks A."/>
            <person name="Storesund J.E."/>
            <person name="Kallscheuer N."/>
            <person name="Luecker S."/>
            <person name="Lage O.M."/>
            <person name="Pohl T."/>
            <person name="Merkel B.J."/>
            <person name="Hornburger P."/>
            <person name="Mueller R.-W."/>
            <person name="Bruemmer F."/>
            <person name="Labrenz M."/>
            <person name="Spormann A.M."/>
            <person name="Op Den Camp H."/>
            <person name="Overmann J."/>
            <person name="Amann R."/>
            <person name="Jetten M.S.M."/>
            <person name="Mascher T."/>
            <person name="Medema M.H."/>
            <person name="Devos D.P."/>
            <person name="Kaster A.-K."/>
            <person name="Ovreas L."/>
            <person name="Rohde M."/>
            <person name="Galperin M.Y."/>
            <person name="Jogler C."/>
        </authorList>
    </citation>
    <scope>NUCLEOTIDE SEQUENCE [LARGE SCALE GENOMIC DNA]</scope>
    <source>
        <strain evidence="1 2">Pla123a</strain>
    </source>
</reference>
<accession>A0A5C5YRN0</accession>
<name>A0A5C5YRN0_9BACT</name>
<evidence type="ECO:0000313" key="1">
    <source>
        <dbReference type="EMBL" id="TWT77576.1"/>
    </source>
</evidence>
<keyword evidence="2" id="KW-1185">Reference proteome</keyword>
<protein>
    <submittedName>
        <fullName evidence="1">Uncharacterized protein</fullName>
    </submittedName>
</protein>
<dbReference type="EMBL" id="SJPO01000004">
    <property type="protein sequence ID" value="TWT77576.1"/>
    <property type="molecule type" value="Genomic_DNA"/>
</dbReference>
<evidence type="ECO:0000313" key="2">
    <source>
        <dbReference type="Proteomes" id="UP000318478"/>
    </source>
</evidence>
<dbReference type="AlphaFoldDB" id="A0A5C5YRN0"/>